<sequence length="632" mass="72463">MTSSDQILLFNRQTSVHQILGGGLFADVILWRQKNVTLAILILTSVSWVLFERSDYTFLSYVSNVLLLLLVILFLWAKSAQILNRPTPPIPHLQLSEENTNEAAALIRDQINMLLSISHDIALGKDPKKFAKVSAYLVLISIIGSLTDFRTLCYTTVFLVLTVPVAYERYEKHVDSNLLKGNMKLKQLYIRFNEECIKKVFVYLAGVGNLLFLFSAGSFTTSFITIIGIDFKIRTIELDEKRTKIHIWDNSWLERNGKQKILMEQKRRPCNRHWWTHETAKGVSGLSGDGKSTVSAVAERKLGTGGFGRVFFVARRVCGGTDRISGHCATEIQGMGVGMIPLTSITSALRHIVHEEGFKGLLRLIRGLNGLTGTKYIKWKPHSFQKLKSAHKSKSSSTSGPWRKVADLRLEQIFANTISWFRRRKLAIYRKLQQLNHSSADHTWLKRYIAHESRLFYEGRYVTPSFIEANKMLPRFRDVGNRDHVNACTTYMLYYISIKKAFDLTTIILRMNDVKKNSDGPMPFAMLLNKLYKYILQTNPQYIVPLDSFMYHQCVMNPLDIPRKTIKNKGKRVAPSSFSSSSSSNEDEEPSFLKFHEELSNDKDLTDAQREKRGMFKCLNRYLVKITKYLKK</sequence>
<feature type="transmembrane region" description="Helical" evidence="6">
    <location>
        <begin position="35"/>
        <end position="51"/>
    </location>
</feature>
<comment type="caution">
    <text evidence="9">The sequence shown here is derived from an EMBL/GenBank/DDBJ whole genome shotgun (WGS) entry which is preliminary data.</text>
</comment>
<evidence type="ECO:0000256" key="2">
    <source>
        <dbReference type="ARBA" id="ARBA00022692"/>
    </source>
</evidence>
<feature type="domain" description="Reticulon" evidence="8">
    <location>
        <begin position="25"/>
        <end position="184"/>
    </location>
</feature>
<dbReference type="EMBL" id="BQNB010016455">
    <property type="protein sequence ID" value="GJT52013.1"/>
    <property type="molecule type" value="Genomic_DNA"/>
</dbReference>
<keyword evidence="5 6" id="KW-0472">Membrane</keyword>
<dbReference type="InterPro" id="IPR001806">
    <property type="entry name" value="Small_GTPase"/>
</dbReference>
<feature type="transmembrane region" description="Helical" evidence="6">
    <location>
        <begin position="57"/>
        <end position="77"/>
    </location>
</feature>
<dbReference type="Proteomes" id="UP001151760">
    <property type="component" value="Unassembled WGS sequence"/>
</dbReference>
<protein>
    <recommendedName>
        <fullName evidence="6">Reticulon-like protein</fullName>
    </recommendedName>
</protein>
<reference evidence="9" key="1">
    <citation type="journal article" date="2022" name="Int. J. Mol. Sci.">
        <title>Draft Genome of Tanacetum Coccineum: Genomic Comparison of Closely Related Tanacetum-Family Plants.</title>
        <authorList>
            <person name="Yamashiro T."/>
            <person name="Shiraishi A."/>
            <person name="Nakayama K."/>
            <person name="Satake H."/>
        </authorList>
    </citation>
    <scope>NUCLEOTIDE SEQUENCE</scope>
</reference>
<evidence type="ECO:0000256" key="5">
    <source>
        <dbReference type="ARBA" id="ARBA00023136"/>
    </source>
</evidence>
<keyword evidence="10" id="KW-1185">Reference proteome</keyword>
<name>A0ABQ5EMM8_9ASTR</name>
<dbReference type="InterPro" id="IPR045064">
    <property type="entry name" value="Reticulon-like"/>
</dbReference>
<dbReference type="Pfam" id="PF00071">
    <property type="entry name" value="Ras"/>
    <property type="match status" value="1"/>
</dbReference>
<feature type="region of interest" description="Disordered" evidence="7">
    <location>
        <begin position="572"/>
        <end position="591"/>
    </location>
</feature>
<feature type="transmembrane region" description="Helical" evidence="6">
    <location>
        <begin position="200"/>
        <end position="229"/>
    </location>
</feature>
<comment type="subcellular location">
    <subcellularLocation>
        <location evidence="1 6">Endoplasmic reticulum membrane</location>
        <topology evidence="1 6">Multi-pass membrane protein</topology>
    </subcellularLocation>
</comment>
<evidence type="ECO:0000313" key="9">
    <source>
        <dbReference type="EMBL" id="GJT52013.1"/>
    </source>
</evidence>
<evidence type="ECO:0000256" key="1">
    <source>
        <dbReference type="ARBA" id="ARBA00004477"/>
    </source>
</evidence>
<organism evidence="9 10">
    <name type="scientific">Tanacetum coccineum</name>
    <dbReference type="NCBI Taxonomy" id="301880"/>
    <lineage>
        <taxon>Eukaryota</taxon>
        <taxon>Viridiplantae</taxon>
        <taxon>Streptophyta</taxon>
        <taxon>Embryophyta</taxon>
        <taxon>Tracheophyta</taxon>
        <taxon>Spermatophyta</taxon>
        <taxon>Magnoliopsida</taxon>
        <taxon>eudicotyledons</taxon>
        <taxon>Gunneridae</taxon>
        <taxon>Pentapetalae</taxon>
        <taxon>asterids</taxon>
        <taxon>campanulids</taxon>
        <taxon>Asterales</taxon>
        <taxon>Asteraceae</taxon>
        <taxon>Asteroideae</taxon>
        <taxon>Anthemideae</taxon>
        <taxon>Anthemidinae</taxon>
        <taxon>Tanacetum</taxon>
    </lineage>
</organism>
<dbReference type="PANTHER" id="PTHR10994">
    <property type="entry name" value="RETICULON"/>
    <property type="match status" value="1"/>
</dbReference>
<reference evidence="9" key="2">
    <citation type="submission" date="2022-01" db="EMBL/GenBank/DDBJ databases">
        <authorList>
            <person name="Yamashiro T."/>
            <person name="Shiraishi A."/>
            <person name="Satake H."/>
            <person name="Nakayama K."/>
        </authorList>
    </citation>
    <scope>NUCLEOTIDE SEQUENCE</scope>
</reference>
<keyword evidence="2 6" id="KW-0812">Transmembrane</keyword>
<keyword evidence="3 6" id="KW-0256">Endoplasmic reticulum</keyword>
<dbReference type="InterPro" id="IPR003388">
    <property type="entry name" value="Reticulon"/>
</dbReference>
<proteinExistence type="predicted"/>
<evidence type="ECO:0000256" key="6">
    <source>
        <dbReference type="RuleBase" id="RU363132"/>
    </source>
</evidence>
<evidence type="ECO:0000256" key="7">
    <source>
        <dbReference type="SAM" id="MobiDB-lite"/>
    </source>
</evidence>
<dbReference type="Pfam" id="PF02453">
    <property type="entry name" value="Reticulon"/>
    <property type="match status" value="1"/>
</dbReference>
<gene>
    <name evidence="9" type="ORF">Tco_0978170</name>
</gene>
<accession>A0ABQ5EMM8</accession>
<dbReference type="PROSITE" id="PS50845">
    <property type="entry name" value="RETICULON"/>
    <property type="match status" value="1"/>
</dbReference>
<evidence type="ECO:0000259" key="8">
    <source>
        <dbReference type="PROSITE" id="PS50845"/>
    </source>
</evidence>
<keyword evidence="4 6" id="KW-1133">Transmembrane helix</keyword>
<evidence type="ECO:0000313" key="10">
    <source>
        <dbReference type="Proteomes" id="UP001151760"/>
    </source>
</evidence>
<evidence type="ECO:0000256" key="3">
    <source>
        <dbReference type="ARBA" id="ARBA00022824"/>
    </source>
</evidence>
<dbReference type="PANTHER" id="PTHR10994:SF65">
    <property type="entry name" value="RETICULON-LIKE PROTEIN B12"/>
    <property type="match status" value="1"/>
</dbReference>
<evidence type="ECO:0000256" key="4">
    <source>
        <dbReference type="ARBA" id="ARBA00022989"/>
    </source>
</evidence>